<reference evidence="3 4" key="1">
    <citation type="journal article" date="2013" name="J. Mol. Microbiol. Biotechnol.">
        <title>Analysis of the Complete Genomes of Acholeplasma brassicae , A. palmae and A. laidlawii and Their Comparison to the Obligate Parasites from ' Candidatus Phytoplasma'.</title>
        <authorList>
            <person name="Kube M."/>
            <person name="Siewert C."/>
            <person name="Migdoll A.M."/>
            <person name="Duduk B."/>
            <person name="Holz S."/>
            <person name="Rabus R."/>
            <person name="Seemuller E."/>
            <person name="Mitrovic J."/>
            <person name="Muller I."/>
            <person name="Buttner C."/>
            <person name="Reinhardt R."/>
        </authorList>
    </citation>
    <scope>NUCLEOTIDE SEQUENCE [LARGE SCALE GENOMIC DNA]</scope>
    <source>
        <strain evidence="3 4">J233</strain>
    </source>
</reference>
<dbReference type="InterPro" id="IPR036259">
    <property type="entry name" value="MFS_trans_sf"/>
</dbReference>
<accession>U4KNF1</accession>
<dbReference type="STRING" id="1318466.BN85401330"/>
<name>U4KNF1_ALTPJ</name>
<evidence type="ECO:0000256" key="2">
    <source>
        <dbReference type="SAM" id="Phobius"/>
    </source>
</evidence>
<feature type="transmembrane region" description="Helical" evidence="2">
    <location>
        <begin position="102"/>
        <end position="126"/>
    </location>
</feature>
<dbReference type="Proteomes" id="UP000032740">
    <property type="component" value="Chromosome"/>
</dbReference>
<organism evidence="3 4">
    <name type="scientific">Alteracholeplasma palmae (strain ATCC 49389 / J233)</name>
    <name type="common">Acholeplasma palmae</name>
    <dbReference type="NCBI Taxonomy" id="1318466"/>
    <lineage>
        <taxon>Bacteria</taxon>
        <taxon>Bacillati</taxon>
        <taxon>Mycoplasmatota</taxon>
        <taxon>Mollicutes</taxon>
        <taxon>Acholeplasmatales</taxon>
        <taxon>Acholeplasmataceae</taxon>
        <taxon>Acholeplasma</taxon>
    </lineage>
</organism>
<keyword evidence="1" id="KW-0175">Coiled coil</keyword>
<dbReference type="SUPFAM" id="SSF103473">
    <property type="entry name" value="MFS general substrate transporter"/>
    <property type="match status" value="1"/>
</dbReference>
<sequence length="168" mass="19682">MKNDDDEKKELTQEEIEELLNTLKDKNANNTGTILNFGLLLHPKMTVHLIVTWIINLLVFAVVSGILNQISPTIYFNLTSYLLGVSLFTLIEFVFKIIFLKFFLRIVLMSFGMILYVIQVACFYLVDLVVPNFDFYTIEGVFIFTICFSIVRLIISRYIRKYRILNRF</sequence>
<dbReference type="HOGENOM" id="CLU_1582995_0_0_14"/>
<keyword evidence="2" id="KW-1133">Transmembrane helix</keyword>
<keyword evidence="4" id="KW-1185">Reference proteome</keyword>
<dbReference type="Pfam" id="PF04020">
    <property type="entry name" value="Phage_holin_4_2"/>
    <property type="match status" value="1"/>
</dbReference>
<keyword evidence="2" id="KW-0812">Transmembrane</keyword>
<dbReference type="KEGG" id="apal:BN85401330"/>
<dbReference type="AlphaFoldDB" id="U4KNF1"/>
<feature type="transmembrane region" description="Helical" evidence="2">
    <location>
        <begin position="47"/>
        <end position="68"/>
    </location>
</feature>
<feature type="transmembrane region" description="Helical" evidence="2">
    <location>
        <begin position="138"/>
        <end position="159"/>
    </location>
</feature>
<dbReference type="RefSeq" id="WP_026654595.1">
    <property type="nucleotide sequence ID" value="NC_022538.1"/>
</dbReference>
<feature type="coiled-coil region" evidence="1">
    <location>
        <begin position="2"/>
        <end position="29"/>
    </location>
</feature>
<protein>
    <submittedName>
        <fullName evidence="3">Uncharacterized protein</fullName>
    </submittedName>
</protein>
<feature type="transmembrane region" description="Helical" evidence="2">
    <location>
        <begin position="74"/>
        <end position="95"/>
    </location>
</feature>
<proteinExistence type="predicted"/>
<evidence type="ECO:0000256" key="1">
    <source>
        <dbReference type="SAM" id="Coils"/>
    </source>
</evidence>
<evidence type="ECO:0000313" key="3">
    <source>
        <dbReference type="EMBL" id="CCV63710.1"/>
    </source>
</evidence>
<evidence type="ECO:0000313" key="4">
    <source>
        <dbReference type="Proteomes" id="UP000032740"/>
    </source>
</evidence>
<gene>
    <name evidence="3" type="ORF">BN85401330</name>
</gene>
<dbReference type="InterPro" id="IPR007165">
    <property type="entry name" value="Phage_holin_4_2"/>
</dbReference>
<keyword evidence="2" id="KW-0472">Membrane</keyword>
<dbReference type="EMBL" id="FO681347">
    <property type="protein sequence ID" value="CCV63710.1"/>
    <property type="molecule type" value="Genomic_DNA"/>
</dbReference>